<dbReference type="InterPro" id="IPR050834">
    <property type="entry name" value="Glycosyltransf_2"/>
</dbReference>
<dbReference type="InterPro" id="IPR029063">
    <property type="entry name" value="SAM-dependent_MTases_sf"/>
</dbReference>
<dbReference type="GO" id="GO:0008757">
    <property type="term" value="F:S-adenosylmethionine-dependent methyltransferase activity"/>
    <property type="evidence" value="ECO:0007669"/>
    <property type="project" value="InterPro"/>
</dbReference>
<keyword evidence="3" id="KW-0489">Methyltransferase</keyword>
<dbReference type="CDD" id="cd02440">
    <property type="entry name" value="AdoMet_MTases"/>
    <property type="match status" value="1"/>
</dbReference>
<accession>A0A1H2V1U3</accession>
<dbReference type="SUPFAM" id="SSF53448">
    <property type="entry name" value="Nucleotide-diphospho-sugar transferases"/>
    <property type="match status" value="1"/>
</dbReference>
<name>A0A1H2V1U3_THIRO</name>
<keyword evidence="4" id="KW-1185">Reference proteome</keyword>
<dbReference type="Proteomes" id="UP000198816">
    <property type="component" value="Unassembled WGS sequence"/>
</dbReference>
<dbReference type="EMBL" id="FNNZ01000006">
    <property type="protein sequence ID" value="SDW62275.1"/>
    <property type="molecule type" value="Genomic_DNA"/>
</dbReference>
<dbReference type="Pfam" id="PF08241">
    <property type="entry name" value="Methyltransf_11"/>
    <property type="match status" value="1"/>
</dbReference>
<evidence type="ECO:0000259" key="1">
    <source>
        <dbReference type="Pfam" id="PF00535"/>
    </source>
</evidence>
<dbReference type="PANTHER" id="PTHR43685:SF3">
    <property type="entry name" value="SLR2126 PROTEIN"/>
    <property type="match status" value="1"/>
</dbReference>
<evidence type="ECO:0000259" key="2">
    <source>
        <dbReference type="Pfam" id="PF08241"/>
    </source>
</evidence>
<proteinExistence type="predicted"/>
<dbReference type="AlphaFoldDB" id="A0A1H2V1U3"/>
<keyword evidence="3" id="KW-0808">Transferase</keyword>
<evidence type="ECO:0000313" key="4">
    <source>
        <dbReference type="Proteomes" id="UP000198816"/>
    </source>
</evidence>
<dbReference type="Gene3D" id="3.40.50.150">
    <property type="entry name" value="Vaccinia Virus protein VP39"/>
    <property type="match status" value="1"/>
</dbReference>
<dbReference type="Gene3D" id="3.90.550.10">
    <property type="entry name" value="Spore Coat Polysaccharide Biosynthesis Protein SpsA, Chain A"/>
    <property type="match status" value="1"/>
</dbReference>
<protein>
    <submittedName>
        <fullName evidence="3">Methyltransferase domain-containing protein</fullName>
    </submittedName>
</protein>
<dbReference type="CDD" id="cd00761">
    <property type="entry name" value="Glyco_tranf_GTA_type"/>
    <property type="match status" value="1"/>
</dbReference>
<dbReference type="InterPro" id="IPR001173">
    <property type="entry name" value="Glyco_trans_2-like"/>
</dbReference>
<gene>
    <name evidence="3" type="ORF">SAMN05421783_10688</name>
</gene>
<dbReference type="Pfam" id="PF00535">
    <property type="entry name" value="Glycos_transf_2"/>
    <property type="match status" value="1"/>
</dbReference>
<dbReference type="InterPro" id="IPR029044">
    <property type="entry name" value="Nucleotide-diphossugar_trans"/>
</dbReference>
<dbReference type="PANTHER" id="PTHR43685">
    <property type="entry name" value="GLYCOSYLTRANSFERASE"/>
    <property type="match status" value="1"/>
</dbReference>
<organism evidence="3 4">
    <name type="scientific">Thiocapsa roseopersicina</name>
    <dbReference type="NCBI Taxonomy" id="1058"/>
    <lineage>
        <taxon>Bacteria</taxon>
        <taxon>Pseudomonadati</taxon>
        <taxon>Pseudomonadota</taxon>
        <taxon>Gammaproteobacteria</taxon>
        <taxon>Chromatiales</taxon>
        <taxon>Chromatiaceae</taxon>
        <taxon>Thiocapsa</taxon>
    </lineage>
</organism>
<dbReference type="GO" id="GO:0032259">
    <property type="term" value="P:methylation"/>
    <property type="evidence" value="ECO:0007669"/>
    <property type="project" value="UniProtKB-KW"/>
</dbReference>
<feature type="domain" description="Glycosyltransferase 2-like" evidence="1">
    <location>
        <begin position="52"/>
        <end position="155"/>
    </location>
</feature>
<sequence length="685" mass="76654">MTPAIDRDRLDDRLIHRHAERASYARFATEAHNKARTIVTQLAPSVPEPLISAVICTYNRAPLLRQALGALCAQTIGLDRFEVIVVDDGSTDDTREVAERFSGVLHLRYAYQANSGLASGKNHGLFLSRAPIVAFLDDDDVLDPHCLEEHHKTHERFAQPSYAVLGYTGLAEEPARSPLMRYVTDVGCQLFSYPHIKHESILDFSYFWGGRSSCKRGFLLEYGVFNPVFRFGAEDIELGFRLEKVGLRVVYNAAAISSMVRSLSFEDFCRRCRLQGQSNWAFSQLHPDPSVQAWAQIDHAELEWAQIAPRFDDLMKAAGNLDRFAQARARMDLHIDPITTELLHQFYAAAFRANRIQGTIERKLGTLAAQPTALRETPSKDAHGRRSASPILSITHCASLDEYRAFASTADHSDTKPSALEAGIIDSGKATEIEGFCHVCDKTVRFKVDFAHAYLLDGKLTPNWRETVTCPGCGLNNRMRGAINVFEQECRPGPQADIYITEQATGFHALLRKRYPRVIGSEFLGSDRRSGSVDDRGIRNEDVTRLSFADASFDYVLSFDVLEHVPDYRAALAEFHRVLRSGGRLLLSVPFRPNAPETLIRARILEDGSIEHLTEPEYHGDPLRPDGCLAFYHFGWDLIDAIRGAGFSNPSSAFFGSFELGHLGSAQMLFMGRKEEEPFIAAARR</sequence>
<dbReference type="STRING" id="1058.SAMN05421783_10688"/>
<dbReference type="SUPFAM" id="SSF53335">
    <property type="entry name" value="S-adenosyl-L-methionine-dependent methyltransferases"/>
    <property type="match status" value="1"/>
</dbReference>
<dbReference type="InterPro" id="IPR013216">
    <property type="entry name" value="Methyltransf_11"/>
</dbReference>
<feature type="domain" description="Methyltransferase type 11" evidence="2">
    <location>
        <begin position="538"/>
        <end position="586"/>
    </location>
</feature>
<evidence type="ECO:0000313" key="3">
    <source>
        <dbReference type="EMBL" id="SDW62275.1"/>
    </source>
</evidence>
<reference evidence="4" key="1">
    <citation type="submission" date="2016-10" db="EMBL/GenBank/DDBJ databases">
        <authorList>
            <person name="Varghese N."/>
            <person name="Submissions S."/>
        </authorList>
    </citation>
    <scope>NUCLEOTIDE SEQUENCE [LARGE SCALE GENOMIC DNA]</scope>
    <source>
        <strain evidence="4">DSM 217</strain>
    </source>
</reference>